<dbReference type="AlphaFoldDB" id="X0U6D5"/>
<proteinExistence type="predicted"/>
<evidence type="ECO:0000313" key="2">
    <source>
        <dbReference type="EMBL" id="GAF95917.1"/>
    </source>
</evidence>
<accession>X0U6D5</accession>
<sequence length="50" mass="5867">LATNAKYEDILKQHRHYLPVNEHPILGKESTGHRAFQAAEKKRVERNRTN</sequence>
<gene>
    <name evidence="2" type="ORF">S01H1_32161</name>
</gene>
<name>X0U6D5_9ZZZZ</name>
<feature type="region of interest" description="Disordered" evidence="1">
    <location>
        <begin position="30"/>
        <end position="50"/>
    </location>
</feature>
<organism evidence="2">
    <name type="scientific">marine sediment metagenome</name>
    <dbReference type="NCBI Taxonomy" id="412755"/>
    <lineage>
        <taxon>unclassified sequences</taxon>
        <taxon>metagenomes</taxon>
        <taxon>ecological metagenomes</taxon>
    </lineage>
</organism>
<feature type="compositionally biased region" description="Basic and acidic residues" evidence="1">
    <location>
        <begin position="39"/>
        <end position="50"/>
    </location>
</feature>
<protein>
    <submittedName>
        <fullName evidence="2">Uncharacterized protein</fullName>
    </submittedName>
</protein>
<comment type="caution">
    <text evidence="2">The sequence shown here is derived from an EMBL/GenBank/DDBJ whole genome shotgun (WGS) entry which is preliminary data.</text>
</comment>
<dbReference type="EMBL" id="BARS01019893">
    <property type="protein sequence ID" value="GAF95917.1"/>
    <property type="molecule type" value="Genomic_DNA"/>
</dbReference>
<evidence type="ECO:0000256" key="1">
    <source>
        <dbReference type="SAM" id="MobiDB-lite"/>
    </source>
</evidence>
<feature type="non-terminal residue" evidence="2">
    <location>
        <position position="1"/>
    </location>
</feature>
<reference evidence="2" key="1">
    <citation type="journal article" date="2014" name="Front. Microbiol.">
        <title>High frequency of phylogenetically diverse reductive dehalogenase-homologous genes in deep subseafloor sedimentary metagenomes.</title>
        <authorList>
            <person name="Kawai M."/>
            <person name="Futagami T."/>
            <person name="Toyoda A."/>
            <person name="Takaki Y."/>
            <person name="Nishi S."/>
            <person name="Hori S."/>
            <person name="Arai W."/>
            <person name="Tsubouchi T."/>
            <person name="Morono Y."/>
            <person name="Uchiyama I."/>
            <person name="Ito T."/>
            <person name="Fujiyama A."/>
            <person name="Inagaki F."/>
            <person name="Takami H."/>
        </authorList>
    </citation>
    <scope>NUCLEOTIDE SEQUENCE</scope>
    <source>
        <strain evidence="2">Expedition CK06-06</strain>
    </source>
</reference>